<keyword evidence="5" id="KW-0479">Metal-binding</keyword>
<evidence type="ECO:0000313" key="14">
    <source>
        <dbReference type="EMBL" id="CAF0721856.1"/>
    </source>
</evidence>
<dbReference type="Proteomes" id="UP000677228">
    <property type="component" value="Unassembled WGS sequence"/>
</dbReference>
<feature type="domain" description="SAM" evidence="13">
    <location>
        <begin position="100"/>
        <end position="159"/>
    </location>
</feature>
<dbReference type="GO" id="GO:0005509">
    <property type="term" value="F:calcium ion binding"/>
    <property type="evidence" value="ECO:0007669"/>
    <property type="project" value="TreeGrafter"/>
</dbReference>
<evidence type="ECO:0000313" key="18">
    <source>
        <dbReference type="Proteomes" id="UP000663829"/>
    </source>
</evidence>
<keyword evidence="11" id="KW-0472">Membrane</keyword>
<keyword evidence="9 12" id="KW-0175">Coiled coil</keyword>
<dbReference type="PANTHER" id="PTHR15136">
    <property type="entry name" value="STROMAL INTERACTION MOLECULE HOMOLOG"/>
    <property type="match status" value="1"/>
</dbReference>
<evidence type="ECO:0000256" key="11">
    <source>
        <dbReference type="ARBA" id="ARBA00023136"/>
    </source>
</evidence>
<dbReference type="Proteomes" id="UP000682733">
    <property type="component" value="Unassembled WGS sequence"/>
</dbReference>
<evidence type="ECO:0000256" key="10">
    <source>
        <dbReference type="ARBA" id="ARBA00023065"/>
    </source>
</evidence>
<evidence type="ECO:0000313" key="16">
    <source>
        <dbReference type="EMBL" id="CAF3493492.1"/>
    </source>
</evidence>
<dbReference type="InterPro" id="IPR001660">
    <property type="entry name" value="SAM"/>
</dbReference>
<dbReference type="EMBL" id="CAJOBA010000007">
    <property type="protein sequence ID" value="CAF3493492.1"/>
    <property type="molecule type" value="Genomic_DNA"/>
</dbReference>
<evidence type="ECO:0000256" key="12">
    <source>
        <dbReference type="SAM" id="Coils"/>
    </source>
</evidence>
<dbReference type="InterPro" id="IPR013761">
    <property type="entry name" value="SAM/pointed_sf"/>
</dbReference>
<evidence type="ECO:0000256" key="8">
    <source>
        <dbReference type="ARBA" id="ARBA00022989"/>
    </source>
</evidence>
<dbReference type="Pfam" id="PF16533">
    <property type="entry name" value="SOAR"/>
    <property type="match status" value="1"/>
</dbReference>
<evidence type="ECO:0000256" key="2">
    <source>
        <dbReference type="ARBA" id="ARBA00022448"/>
    </source>
</evidence>
<dbReference type="GO" id="GO:0006874">
    <property type="term" value="P:intracellular calcium ion homeostasis"/>
    <property type="evidence" value="ECO:0007669"/>
    <property type="project" value="TreeGrafter"/>
</dbReference>
<dbReference type="Proteomes" id="UP000681722">
    <property type="component" value="Unassembled WGS sequence"/>
</dbReference>
<evidence type="ECO:0000256" key="6">
    <source>
        <dbReference type="ARBA" id="ARBA00022729"/>
    </source>
</evidence>
<dbReference type="SUPFAM" id="SSF47769">
    <property type="entry name" value="SAM/Pointed domain"/>
    <property type="match status" value="1"/>
</dbReference>
<dbReference type="EMBL" id="CAJNOQ010000270">
    <property type="protein sequence ID" value="CAF0780395.1"/>
    <property type="molecule type" value="Genomic_DNA"/>
</dbReference>
<keyword evidence="8" id="KW-1133">Transmembrane helix</keyword>
<dbReference type="GO" id="GO:0005783">
    <property type="term" value="C:endoplasmic reticulum"/>
    <property type="evidence" value="ECO:0007669"/>
    <property type="project" value="TreeGrafter"/>
</dbReference>
<comment type="subcellular location">
    <subcellularLocation>
        <location evidence="1">Membrane</location>
        <topology evidence="1">Single-pass type I membrane protein</topology>
    </subcellularLocation>
</comment>
<name>A0A813RHH8_9BILA</name>
<dbReference type="PANTHER" id="PTHR15136:SF5">
    <property type="entry name" value="STROMAL INTERACTION MOLECULE HOMOLOG"/>
    <property type="match status" value="1"/>
</dbReference>
<accession>A0A813RHH8</accession>
<dbReference type="PROSITE" id="PS50105">
    <property type="entry name" value="SAM_DOMAIN"/>
    <property type="match status" value="1"/>
</dbReference>
<dbReference type="Gene3D" id="1.10.150.50">
    <property type="entry name" value="Transcription Factor, Ets-1"/>
    <property type="match status" value="1"/>
</dbReference>
<organism evidence="15 18">
    <name type="scientific">Didymodactylos carnosus</name>
    <dbReference type="NCBI Taxonomy" id="1234261"/>
    <lineage>
        <taxon>Eukaryota</taxon>
        <taxon>Metazoa</taxon>
        <taxon>Spiralia</taxon>
        <taxon>Gnathifera</taxon>
        <taxon>Rotifera</taxon>
        <taxon>Eurotatoria</taxon>
        <taxon>Bdelloidea</taxon>
        <taxon>Philodinida</taxon>
        <taxon>Philodinidae</taxon>
        <taxon>Didymodactylos</taxon>
    </lineage>
</organism>
<evidence type="ECO:0000256" key="5">
    <source>
        <dbReference type="ARBA" id="ARBA00022723"/>
    </source>
</evidence>
<dbReference type="EMBL" id="CAJOBC010000270">
    <property type="protein sequence ID" value="CAF3563506.1"/>
    <property type="molecule type" value="Genomic_DNA"/>
</dbReference>
<protein>
    <recommendedName>
        <fullName evidence="13">SAM domain-containing protein</fullName>
    </recommendedName>
</protein>
<gene>
    <name evidence="15" type="ORF">GPM918_LOCUS2430</name>
    <name evidence="14" type="ORF">OVA965_LOCUS103</name>
    <name evidence="17" type="ORF">SRO942_LOCUS2430</name>
    <name evidence="16" type="ORF">TMI583_LOCUS103</name>
</gene>
<dbReference type="GO" id="GO:0051049">
    <property type="term" value="P:regulation of transport"/>
    <property type="evidence" value="ECO:0007669"/>
    <property type="project" value="UniProtKB-ARBA"/>
</dbReference>
<dbReference type="Pfam" id="PF07647">
    <property type="entry name" value="SAM_2"/>
    <property type="match status" value="1"/>
</dbReference>
<evidence type="ECO:0000256" key="1">
    <source>
        <dbReference type="ARBA" id="ARBA00004479"/>
    </source>
</evidence>
<evidence type="ECO:0000259" key="13">
    <source>
        <dbReference type="PROSITE" id="PS50105"/>
    </source>
</evidence>
<keyword evidence="4" id="KW-0812">Transmembrane</keyword>
<evidence type="ECO:0000313" key="17">
    <source>
        <dbReference type="EMBL" id="CAF3563506.1"/>
    </source>
</evidence>
<dbReference type="Gene3D" id="1.20.5.340">
    <property type="match status" value="1"/>
</dbReference>
<reference evidence="15" key="1">
    <citation type="submission" date="2021-02" db="EMBL/GenBank/DDBJ databases">
        <authorList>
            <person name="Nowell W R."/>
        </authorList>
    </citation>
    <scope>NUCLEOTIDE SEQUENCE</scope>
</reference>
<keyword evidence="7" id="KW-0106">Calcium</keyword>
<dbReference type="OrthoDB" id="9986177at2759"/>
<keyword evidence="3" id="KW-0109">Calcium transport</keyword>
<evidence type="ECO:0000256" key="4">
    <source>
        <dbReference type="ARBA" id="ARBA00022692"/>
    </source>
</evidence>
<comment type="caution">
    <text evidence="15">The sequence shown here is derived from an EMBL/GenBank/DDBJ whole genome shotgun (WGS) entry which is preliminary data.</text>
</comment>
<evidence type="ECO:0000256" key="3">
    <source>
        <dbReference type="ARBA" id="ARBA00022568"/>
    </source>
</evidence>
<sequence length="637" mass="72356">MTTRLMFSNEALSIYTHLPHFIATNADKDRLGRIAVKAIHEQMDDDKDGLIEASESSEFITEELESKTDAERHKQFQDADLHITVEDLWHQWHNSAVYNWTVDDVVDWLVNFVHLPMYVENFRRNQIDGRIIPRLAANEKHYITGIMHIRDPRHKRRLIIKATDVVLFGPPQNPHNLVKDMILMSALLISIGGCIYAFIRHRKTQEHMNIMMKELEALQKCEVDLIACTGKMKSMDNELKDKTKVDRGLLYAWYVEVQRTKEEAEKLRKLRDSTPDHDKQLKLSIQEIEQLRIALRKAEEHARHQSYEAPSELLELLQRTHDLEEAAFEIKRKLAENAMMNAKEHMTKISKMQKGFFGAVRIAHTSCMDDVGELINAAKEKLAEIQDEYEERERRWHKIAVLVNRDDFIGQIASNQSSSISTTTSPSIYNGSVTSGVNPAVGTCGEYAFSRSKSSTYDTCGLINSLDPSKINGSVHNNNRGLAINPPQPLRVIDDTLSQADSGLESSNSSSVTLKRRALNRPIRNGNSAIANFALSYSNSTTGIADMLYSGELNNRQNGSVVNMPSSLSDHSHQGYHQGYPSTIHSQESIDRMLPYETASQIFSCSNSVGTPDKTRKQFSATKIFKPFRSKKKELKQ</sequence>
<dbReference type="AlphaFoldDB" id="A0A813RHH8"/>
<feature type="coiled-coil region" evidence="12">
    <location>
        <begin position="368"/>
        <end position="395"/>
    </location>
</feature>
<evidence type="ECO:0000313" key="15">
    <source>
        <dbReference type="EMBL" id="CAF0780395.1"/>
    </source>
</evidence>
<keyword evidence="2" id="KW-0813">Transport</keyword>
<evidence type="ECO:0000256" key="7">
    <source>
        <dbReference type="ARBA" id="ARBA00022837"/>
    </source>
</evidence>
<dbReference type="InterPro" id="IPR037608">
    <property type="entry name" value="STIM1/2"/>
</dbReference>
<proteinExistence type="predicted"/>
<keyword evidence="18" id="KW-1185">Reference proteome</keyword>
<dbReference type="Gene3D" id="1.10.238.180">
    <property type="match status" value="1"/>
</dbReference>
<dbReference type="InterPro" id="IPR032393">
    <property type="entry name" value="SOAR_STIM1/2"/>
</dbReference>
<dbReference type="Pfam" id="PF25578">
    <property type="entry name" value="EF-hand_STIM1"/>
    <property type="match status" value="1"/>
</dbReference>
<keyword evidence="6" id="KW-0732">Signal</keyword>
<evidence type="ECO:0000256" key="9">
    <source>
        <dbReference type="ARBA" id="ARBA00023054"/>
    </source>
</evidence>
<dbReference type="GO" id="GO:0002115">
    <property type="term" value="P:store-operated calcium entry"/>
    <property type="evidence" value="ECO:0007669"/>
    <property type="project" value="TreeGrafter"/>
</dbReference>
<dbReference type="GO" id="GO:0005886">
    <property type="term" value="C:plasma membrane"/>
    <property type="evidence" value="ECO:0007669"/>
    <property type="project" value="TreeGrafter"/>
</dbReference>
<keyword evidence="10" id="KW-0406">Ion transport</keyword>
<dbReference type="GO" id="GO:0005246">
    <property type="term" value="F:calcium channel regulator activity"/>
    <property type="evidence" value="ECO:0007669"/>
    <property type="project" value="InterPro"/>
</dbReference>
<dbReference type="Proteomes" id="UP000663829">
    <property type="component" value="Unassembled WGS sequence"/>
</dbReference>
<dbReference type="EMBL" id="CAJNOK010000007">
    <property type="protein sequence ID" value="CAF0721856.1"/>
    <property type="molecule type" value="Genomic_DNA"/>
</dbReference>
<dbReference type="Gene3D" id="1.10.287.3550">
    <property type="match status" value="1"/>
</dbReference>
<dbReference type="InterPro" id="IPR057835">
    <property type="entry name" value="EF-hand_STIM1/2"/>
</dbReference>